<comment type="caution">
    <text evidence="1">The sequence shown here is derived from an EMBL/GenBank/DDBJ whole genome shotgun (WGS) entry which is preliminary data.</text>
</comment>
<sequence>MKPKRINIEFGNYGTLIAAYVCRHYCIEYMPKEQEQQLKIVSQLMIDIPEKDLEISRDAKKCDCMWH</sequence>
<gene>
    <name evidence="1" type="ORF">M2256_000889</name>
</gene>
<dbReference type="AlphaFoldDB" id="A0AAW5TKA8"/>
<evidence type="ECO:0000313" key="1">
    <source>
        <dbReference type="EMBL" id="MCW2280431.1"/>
    </source>
</evidence>
<reference evidence="1" key="1">
    <citation type="submission" date="2023-08" db="EMBL/GenBank/DDBJ databases">
        <title>Genomic analyses of the natural microbiome of Caenorhabditis elegans.</title>
        <authorList>
            <person name="Samuel B."/>
        </authorList>
    </citation>
    <scope>NUCLEOTIDE SEQUENCE</scope>
    <source>
        <strain evidence="1">BIGb0220</strain>
    </source>
</reference>
<accession>A0AAW5TKA8</accession>
<dbReference type="RefSeq" id="WP_242328138.1">
    <property type="nucleotide sequence ID" value="NZ_CAKOCK010000047.1"/>
</dbReference>
<protein>
    <submittedName>
        <fullName evidence="1">Uncharacterized protein</fullName>
    </submittedName>
</protein>
<proteinExistence type="predicted"/>
<organism evidence="1 2">
    <name type="scientific">Lactococcus lactis</name>
    <dbReference type="NCBI Taxonomy" id="1358"/>
    <lineage>
        <taxon>Bacteria</taxon>
        <taxon>Bacillati</taxon>
        <taxon>Bacillota</taxon>
        <taxon>Bacilli</taxon>
        <taxon>Lactobacillales</taxon>
        <taxon>Streptococcaceae</taxon>
        <taxon>Lactococcus</taxon>
    </lineage>
</organism>
<dbReference type="EMBL" id="JAOQNN010000001">
    <property type="protein sequence ID" value="MCW2280431.1"/>
    <property type="molecule type" value="Genomic_DNA"/>
</dbReference>
<evidence type="ECO:0000313" key="2">
    <source>
        <dbReference type="Proteomes" id="UP001207687"/>
    </source>
</evidence>
<dbReference type="Proteomes" id="UP001207687">
    <property type="component" value="Unassembled WGS sequence"/>
</dbReference>
<name>A0AAW5TKA8_9LACT</name>